<keyword evidence="3" id="KW-1185">Reference proteome</keyword>
<accession>A0AA39XZ30</accession>
<reference evidence="2" key="1">
    <citation type="submission" date="2023-06" db="EMBL/GenBank/DDBJ databases">
        <title>Genome-scale phylogeny and comparative genomics of the fungal order Sordariales.</title>
        <authorList>
            <consortium name="Lawrence Berkeley National Laboratory"/>
            <person name="Hensen N."/>
            <person name="Bonometti L."/>
            <person name="Westerberg I."/>
            <person name="Brannstrom I.O."/>
            <person name="Guillou S."/>
            <person name="Cros-Aarteil S."/>
            <person name="Calhoun S."/>
            <person name="Haridas S."/>
            <person name="Kuo A."/>
            <person name="Mondo S."/>
            <person name="Pangilinan J."/>
            <person name="Riley R."/>
            <person name="Labutti K."/>
            <person name="Andreopoulos B."/>
            <person name="Lipzen A."/>
            <person name="Chen C."/>
            <person name="Yanf M."/>
            <person name="Daum C."/>
            <person name="Ng V."/>
            <person name="Clum A."/>
            <person name="Steindorff A."/>
            <person name="Ohm R."/>
            <person name="Martin F."/>
            <person name="Silar P."/>
            <person name="Natvig D."/>
            <person name="Lalanne C."/>
            <person name="Gautier V."/>
            <person name="Ament-Velasquez S.L."/>
            <person name="Kruys A."/>
            <person name="Hutchinson M.I."/>
            <person name="Powell A.J."/>
            <person name="Barry K."/>
            <person name="Miller A.N."/>
            <person name="Grigoriev I.V."/>
            <person name="Debuchy R."/>
            <person name="Gladieux P."/>
            <person name="Thoren M.H."/>
            <person name="Johannesson H."/>
        </authorList>
    </citation>
    <scope>NUCLEOTIDE SEQUENCE</scope>
    <source>
        <strain evidence="2">SMH2532-1</strain>
    </source>
</reference>
<evidence type="ECO:0000313" key="3">
    <source>
        <dbReference type="Proteomes" id="UP001174936"/>
    </source>
</evidence>
<gene>
    <name evidence="2" type="ORF">B0T16DRAFT_459153</name>
</gene>
<evidence type="ECO:0000256" key="1">
    <source>
        <dbReference type="SAM" id="MobiDB-lite"/>
    </source>
</evidence>
<comment type="caution">
    <text evidence="2">The sequence shown here is derived from an EMBL/GenBank/DDBJ whole genome shotgun (WGS) entry which is preliminary data.</text>
</comment>
<dbReference type="Proteomes" id="UP001174936">
    <property type="component" value="Unassembled WGS sequence"/>
</dbReference>
<sequence length="274" mass="30535">MSYGNQPGAQQFPYGQHPYGQQPSFQAAHPQQPQPYPIQAQQPQHHAFPTPPQQPPRFAHLAHLPMYILSDPAAAARAAQEQQQSLAYRQELLGMMTPEPQLSAGDKATLMALEVTTGAQFFSPDKAFNNGIKAAYALEKLQDISNRESEIITLTRWAVPPEAGMQSLVVDVLEHVSLNAKWVGGNIVVKSSRPVELRVRGKWVADLRKEKTMKKGWTKSFNKKKVDEMALVGEKGKGDVPLEMVIRMERAVVGLEFTPIYNGFWKDWVVPAPS</sequence>
<evidence type="ECO:0000313" key="2">
    <source>
        <dbReference type="EMBL" id="KAK0642958.1"/>
    </source>
</evidence>
<protein>
    <submittedName>
        <fullName evidence="2">Uncharacterized protein</fullName>
    </submittedName>
</protein>
<feature type="compositionally biased region" description="Low complexity" evidence="1">
    <location>
        <begin position="21"/>
        <end position="48"/>
    </location>
</feature>
<dbReference type="AlphaFoldDB" id="A0AA39XZ30"/>
<name>A0AA39XZ30_9PEZI</name>
<proteinExistence type="predicted"/>
<feature type="region of interest" description="Disordered" evidence="1">
    <location>
        <begin position="1"/>
        <end position="56"/>
    </location>
</feature>
<dbReference type="EMBL" id="JAULSV010000005">
    <property type="protein sequence ID" value="KAK0642958.1"/>
    <property type="molecule type" value="Genomic_DNA"/>
</dbReference>
<organism evidence="2 3">
    <name type="scientific">Cercophora newfieldiana</name>
    <dbReference type="NCBI Taxonomy" id="92897"/>
    <lineage>
        <taxon>Eukaryota</taxon>
        <taxon>Fungi</taxon>
        <taxon>Dikarya</taxon>
        <taxon>Ascomycota</taxon>
        <taxon>Pezizomycotina</taxon>
        <taxon>Sordariomycetes</taxon>
        <taxon>Sordariomycetidae</taxon>
        <taxon>Sordariales</taxon>
        <taxon>Lasiosphaeriaceae</taxon>
        <taxon>Cercophora</taxon>
    </lineage>
</organism>